<dbReference type="InterPro" id="IPR051036">
    <property type="entry name" value="SIGLEC"/>
</dbReference>
<dbReference type="InterPro" id="IPR003598">
    <property type="entry name" value="Ig_sub2"/>
</dbReference>
<dbReference type="Proteomes" id="UP000694569">
    <property type="component" value="Unplaced"/>
</dbReference>
<keyword evidence="6 8" id="KW-0472">Membrane</keyword>
<dbReference type="GO" id="GO:0005886">
    <property type="term" value="C:plasma membrane"/>
    <property type="evidence" value="ECO:0007669"/>
    <property type="project" value="TreeGrafter"/>
</dbReference>
<comment type="subcellular location">
    <subcellularLocation>
        <location evidence="1">Membrane</location>
        <topology evidence="1">Single-pass type I membrane protein</topology>
    </subcellularLocation>
</comment>
<proteinExistence type="inferred from homology"/>
<organism evidence="11 12">
    <name type="scientific">Leptobrachium leishanense</name>
    <name type="common">Leishan spiny toad</name>
    <dbReference type="NCBI Taxonomy" id="445787"/>
    <lineage>
        <taxon>Eukaryota</taxon>
        <taxon>Metazoa</taxon>
        <taxon>Chordata</taxon>
        <taxon>Craniata</taxon>
        <taxon>Vertebrata</taxon>
        <taxon>Euteleostomi</taxon>
        <taxon>Amphibia</taxon>
        <taxon>Batrachia</taxon>
        <taxon>Anura</taxon>
        <taxon>Pelobatoidea</taxon>
        <taxon>Megophryidae</taxon>
        <taxon>Leptobrachium</taxon>
    </lineage>
</organism>
<dbReference type="InterPro" id="IPR003599">
    <property type="entry name" value="Ig_sub"/>
</dbReference>
<keyword evidence="9" id="KW-0732">Signal</keyword>
<dbReference type="Pfam" id="PF13895">
    <property type="entry name" value="Ig_2"/>
    <property type="match status" value="1"/>
</dbReference>
<dbReference type="GO" id="GO:0033691">
    <property type="term" value="F:sialic acid binding"/>
    <property type="evidence" value="ECO:0007669"/>
    <property type="project" value="TreeGrafter"/>
</dbReference>
<feature type="domain" description="Ig-like" evidence="10">
    <location>
        <begin position="168"/>
        <end position="281"/>
    </location>
</feature>
<reference evidence="11" key="2">
    <citation type="submission" date="2025-09" db="UniProtKB">
        <authorList>
            <consortium name="Ensembl"/>
        </authorList>
    </citation>
    <scope>IDENTIFICATION</scope>
</reference>
<comment type="similarity">
    <text evidence="7">Belongs to the immunoglobulin superfamily. SIGLEC (sialic acid binding Ig-like lectin) family.</text>
</comment>
<feature type="domain" description="Ig-like" evidence="10">
    <location>
        <begin position="412"/>
        <end position="497"/>
    </location>
</feature>
<feature type="chain" id="PRO_5034266596" description="Ig-like domain-containing protein" evidence="9">
    <location>
        <begin position="29"/>
        <end position="718"/>
    </location>
</feature>
<keyword evidence="5 8" id="KW-1133">Transmembrane helix</keyword>
<dbReference type="SUPFAM" id="SSF48726">
    <property type="entry name" value="Immunoglobulin"/>
    <property type="match status" value="5"/>
</dbReference>
<dbReference type="InterPro" id="IPR007110">
    <property type="entry name" value="Ig-like_dom"/>
</dbReference>
<dbReference type="GO" id="GO:0007155">
    <property type="term" value="P:cell adhesion"/>
    <property type="evidence" value="ECO:0007669"/>
    <property type="project" value="UniProtKB-KW"/>
</dbReference>
<evidence type="ECO:0000313" key="11">
    <source>
        <dbReference type="Ensembl" id="ENSLLEP00000039907.1"/>
    </source>
</evidence>
<evidence type="ECO:0000256" key="7">
    <source>
        <dbReference type="ARBA" id="ARBA00038361"/>
    </source>
</evidence>
<feature type="domain" description="Ig-like" evidence="10">
    <location>
        <begin position="504"/>
        <end position="596"/>
    </location>
</feature>
<evidence type="ECO:0000256" key="5">
    <source>
        <dbReference type="ARBA" id="ARBA00022989"/>
    </source>
</evidence>
<feature type="signal peptide" evidence="9">
    <location>
        <begin position="1"/>
        <end position="28"/>
    </location>
</feature>
<dbReference type="Gene3D" id="2.60.40.10">
    <property type="entry name" value="Immunoglobulins"/>
    <property type="match status" value="5"/>
</dbReference>
<keyword evidence="3" id="KW-0430">Lectin</keyword>
<evidence type="ECO:0000256" key="3">
    <source>
        <dbReference type="ARBA" id="ARBA00022734"/>
    </source>
</evidence>
<dbReference type="InterPro" id="IPR013783">
    <property type="entry name" value="Ig-like_fold"/>
</dbReference>
<evidence type="ECO:0000256" key="4">
    <source>
        <dbReference type="ARBA" id="ARBA00022889"/>
    </source>
</evidence>
<reference evidence="11" key="1">
    <citation type="submission" date="2025-08" db="UniProtKB">
        <authorList>
            <consortium name="Ensembl"/>
        </authorList>
    </citation>
    <scope>IDENTIFICATION</scope>
</reference>
<dbReference type="InterPro" id="IPR013106">
    <property type="entry name" value="Ig_V-set"/>
</dbReference>
<dbReference type="GO" id="GO:0030246">
    <property type="term" value="F:carbohydrate binding"/>
    <property type="evidence" value="ECO:0007669"/>
    <property type="project" value="UniProtKB-KW"/>
</dbReference>
<dbReference type="OrthoDB" id="10012075at2759"/>
<dbReference type="PANTHER" id="PTHR12035">
    <property type="entry name" value="SIALIC ACID BINDING IMMUNOGLOBULIN-LIKE LECTIN"/>
    <property type="match status" value="1"/>
</dbReference>
<dbReference type="InterPro" id="IPR036179">
    <property type="entry name" value="Ig-like_dom_sf"/>
</dbReference>
<accession>A0A8C5QNM9</accession>
<dbReference type="PANTHER" id="PTHR12035:SF125">
    <property type="entry name" value="SIALIC ACID-BINDING IG-LIKE LECTIN 5"/>
    <property type="match status" value="1"/>
</dbReference>
<dbReference type="GeneTree" id="ENSGT01150000286907"/>
<dbReference type="AlphaFoldDB" id="A0A8C5QNM9"/>
<keyword evidence="4" id="KW-0130">Cell adhesion</keyword>
<evidence type="ECO:0000256" key="2">
    <source>
        <dbReference type="ARBA" id="ARBA00022692"/>
    </source>
</evidence>
<keyword evidence="2 8" id="KW-0812">Transmembrane</keyword>
<dbReference type="SMART" id="SM00409">
    <property type="entry name" value="IG"/>
    <property type="match status" value="5"/>
</dbReference>
<evidence type="ECO:0000259" key="10">
    <source>
        <dbReference type="PROSITE" id="PS50835"/>
    </source>
</evidence>
<evidence type="ECO:0000256" key="6">
    <source>
        <dbReference type="ARBA" id="ARBA00023136"/>
    </source>
</evidence>
<sequence>MWPGRGSGCWIVLIVILTPIWKDTACNGDNPDYKITVQREVTVPEGLCVTVPCNFTVDKTKKLENAVGYWQQTRDSAPCSENNPCYVKVVSSKSSETLSEKKSNFHLPGNPDTGDCTLTINDAKTQDTGWYYFRIEDGKDVVLKWTYTDSLYVTVTGSGYESWEKSYPLTVHESVSVPEGQCVTIPCSINNKSFSSTARGYWRKLSPDHSGCYPIVATNNKSVTPSDKMQTFRLTGNLSNGDCSLTINDAKKQDTGTYQFRIEDGGFRWSYRNNSLNVQVTEAETGGGDAESFPFYVTDVSVQEGLCVSIPCFFSTNRKLSEKIRGYWRKLSPDHSGCYLIVATNDKLVTPSDKIQTFRLTGDLSDGDCSLTINNANKQDAGTYQFRIEDGEFRWSYRNKHLNVKVTELKSPEIILPEKLVAGKNQTLTCRLPGLAKCPAYKTKISWEKYKTVNQGTYTNNTKESNFTFIPLKDDHQMPITCTVTLPSGKSTQKSVTPNVEYAPSISVSGESSGMPFNHNDSVNVTEGDNVTITFSIDSNPTANVTWRKGQEREYTALGQVLVVIPAISRQQSGTYTCLAQNEHGNNSITFHVNVSYPSRNPITGQESDISSTNIVLGLLCVVFGMMCAIFIVKLITKISGKPEPPRESAEDKPDSVYMNVHPASQVSHITTVDGRSTALDFTDSNGTQHYARIDFSKSLPHPRPKTTETLYAEVKKT</sequence>
<feature type="transmembrane region" description="Helical" evidence="8">
    <location>
        <begin position="615"/>
        <end position="637"/>
    </location>
</feature>
<evidence type="ECO:0000256" key="8">
    <source>
        <dbReference type="SAM" id="Phobius"/>
    </source>
</evidence>
<dbReference type="Ensembl" id="ENSLLET00000041516.1">
    <property type="protein sequence ID" value="ENSLLEP00000039907.1"/>
    <property type="gene ID" value="ENSLLEG00000025386.1"/>
</dbReference>
<keyword evidence="12" id="KW-1185">Reference proteome</keyword>
<protein>
    <recommendedName>
        <fullName evidence="10">Ig-like domain-containing protein</fullName>
    </recommendedName>
</protein>
<dbReference type="PROSITE" id="PS50835">
    <property type="entry name" value="IG_LIKE"/>
    <property type="match status" value="4"/>
</dbReference>
<feature type="domain" description="Ig-like" evidence="10">
    <location>
        <begin position="294"/>
        <end position="407"/>
    </location>
</feature>
<name>A0A8C5QNM9_9ANUR</name>
<dbReference type="Pfam" id="PF07686">
    <property type="entry name" value="V-set"/>
    <property type="match status" value="3"/>
</dbReference>
<dbReference type="SMART" id="SM00408">
    <property type="entry name" value="IGc2"/>
    <property type="match status" value="1"/>
</dbReference>
<evidence type="ECO:0000256" key="1">
    <source>
        <dbReference type="ARBA" id="ARBA00004479"/>
    </source>
</evidence>
<evidence type="ECO:0000313" key="12">
    <source>
        <dbReference type="Proteomes" id="UP000694569"/>
    </source>
</evidence>
<evidence type="ECO:0000256" key="9">
    <source>
        <dbReference type="SAM" id="SignalP"/>
    </source>
</evidence>